<name>A0A5C3KW18_COPMA</name>
<organism evidence="2 3">
    <name type="scientific">Coprinopsis marcescibilis</name>
    <name type="common">Agaric fungus</name>
    <name type="synonym">Psathyrella marcescibilis</name>
    <dbReference type="NCBI Taxonomy" id="230819"/>
    <lineage>
        <taxon>Eukaryota</taxon>
        <taxon>Fungi</taxon>
        <taxon>Dikarya</taxon>
        <taxon>Basidiomycota</taxon>
        <taxon>Agaricomycotina</taxon>
        <taxon>Agaricomycetes</taxon>
        <taxon>Agaricomycetidae</taxon>
        <taxon>Agaricales</taxon>
        <taxon>Agaricineae</taxon>
        <taxon>Psathyrellaceae</taxon>
        <taxon>Coprinopsis</taxon>
    </lineage>
</organism>
<reference evidence="2 3" key="1">
    <citation type="journal article" date="2019" name="Nat. Ecol. Evol.">
        <title>Megaphylogeny resolves global patterns of mushroom evolution.</title>
        <authorList>
            <person name="Varga T."/>
            <person name="Krizsan K."/>
            <person name="Foldi C."/>
            <person name="Dima B."/>
            <person name="Sanchez-Garcia M."/>
            <person name="Sanchez-Ramirez S."/>
            <person name="Szollosi G.J."/>
            <person name="Szarkandi J.G."/>
            <person name="Papp V."/>
            <person name="Albert L."/>
            <person name="Andreopoulos W."/>
            <person name="Angelini C."/>
            <person name="Antonin V."/>
            <person name="Barry K.W."/>
            <person name="Bougher N.L."/>
            <person name="Buchanan P."/>
            <person name="Buyck B."/>
            <person name="Bense V."/>
            <person name="Catcheside P."/>
            <person name="Chovatia M."/>
            <person name="Cooper J."/>
            <person name="Damon W."/>
            <person name="Desjardin D."/>
            <person name="Finy P."/>
            <person name="Geml J."/>
            <person name="Haridas S."/>
            <person name="Hughes K."/>
            <person name="Justo A."/>
            <person name="Karasinski D."/>
            <person name="Kautmanova I."/>
            <person name="Kiss B."/>
            <person name="Kocsube S."/>
            <person name="Kotiranta H."/>
            <person name="LaButti K.M."/>
            <person name="Lechner B.E."/>
            <person name="Liimatainen K."/>
            <person name="Lipzen A."/>
            <person name="Lukacs Z."/>
            <person name="Mihaltcheva S."/>
            <person name="Morgado L.N."/>
            <person name="Niskanen T."/>
            <person name="Noordeloos M.E."/>
            <person name="Ohm R.A."/>
            <person name="Ortiz-Santana B."/>
            <person name="Ovrebo C."/>
            <person name="Racz N."/>
            <person name="Riley R."/>
            <person name="Savchenko A."/>
            <person name="Shiryaev A."/>
            <person name="Soop K."/>
            <person name="Spirin V."/>
            <person name="Szebenyi C."/>
            <person name="Tomsovsky M."/>
            <person name="Tulloss R.E."/>
            <person name="Uehling J."/>
            <person name="Grigoriev I.V."/>
            <person name="Vagvolgyi C."/>
            <person name="Papp T."/>
            <person name="Martin F.M."/>
            <person name="Miettinen O."/>
            <person name="Hibbett D.S."/>
            <person name="Nagy L.G."/>
        </authorList>
    </citation>
    <scope>NUCLEOTIDE SEQUENCE [LARGE SCALE GENOMIC DNA]</scope>
    <source>
        <strain evidence="2 3">CBS 121175</strain>
    </source>
</reference>
<dbReference type="Pfam" id="PF12937">
    <property type="entry name" value="F-box-like"/>
    <property type="match status" value="1"/>
</dbReference>
<proteinExistence type="predicted"/>
<evidence type="ECO:0000313" key="2">
    <source>
        <dbReference type="EMBL" id="TFK24410.1"/>
    </source>
</evidence>
<sequence>MSDGGLLHLPSELHELILHQKGLQGSDLYALSRTCKTFKQLAEYRLYTRPAIPHAHHVLTWSRTMLEYPERGSRVYSLAFTPSEHVLLSAGEDLRTIQAAVALCTNLVELHLVPEEDRGPLSYSFNNLFGRLDVVTFKHLKVFTNTYFSFRDVALDFAPSITTLFLSPYQWQGILAWGSYLPGLQTISMPMETFRVLARSPTTRGIAHAELFIGNGSNWNWSAVDGRGEMQHFAKTLKSLRLVRLDPKMYPFWAMHLVTITRTVPDLKHLEVLDLTIAREHSPRIFIDRRLNYENKHPNSLETLVIKPCQLELIHRQTGVPVGSASPFSYYEFETESSRVSAIIRLKPFFPALKTMVFKLDAIYHYSIKEGDRVIGKVLKEFDDQAWMKA</sequence>
<dbReference type="SUPFAM" id="SSF52047">
    <property type="entry name" value="RNI-like"/>
    <property type="match status" value="1"/>
</dbReference>
<gene>
    <name evidence="2" type="ORF">FA15DRAFT_669642</name>
</gene>
<evidence type="ECO:0000313" key="3">
    <source>
        <dbReference type="Proteomes" id="UP000307440"/>
    </source>
</evidence>
<dbReference type="AlphaFoldDB" id="A0A5C3KW18"/>
<dbReference type="EMBL" id="ML210201">
    <property type="protein sequence ID" value="TFK24410.1"/>
    <property type="molecule type" value="Genomic_DNA"/>
</dbReference>
<dbReference type="InterPro" id="IPR001810">
    <property type="entry name" value="F-box_dom"/>
</dbReference>
<feature type="domain" description="F-box" evidence="1">
    <location>
        <begin position="7"/>
        <end position="51"/>
    </location>
</feature>
<protein>
    <recommendedName>
        <fullName evidence="1">F-box domain-containing protein</fullName>
    </recommendedName>
</protein>
<dbReference type="OrthoDB" id="3232239at2759"/>
<evidence type="ECO:0000259" key="1">
    <source>
        <dbReference type="Pfam" id="PF12937"/>
    </source>
</evidence>
<dbReference type="Proteomes" id="UP000307440">
    <property type="component" value="Unassembled WGS sequence"/>
</dbReference>
<accession>A0A5C3KW18</accession>
<keyword evidence="3" id="KW-1185">Reference proteome</keyword>